<feature type="region of interest" description="G2" evidence="7">
    <location>
        <begin position="42"/>
        <end position="46"/>
    </location>
</feature>
<feature type="binding site" evidence="6">
    <location>
        <begin position="63"/>
        <end position="67"/>
    </location>
    <ligand>
        <name>GTP</name>
        <dbReference type="ChEBI" id="CHEBI:37565"/>
    </ligand>
</feature>
<keyword evidence="3 6" id="KW-0547">Nucleotide-binding</keyword>
<keyword evidence="6" id="KW-0472">Membrane</keyword>
<evidence type="ECO:0000256" key="8">
    <source>
        <dbReference type="RuleBase" id="RU003761"/>
    </source>
</evidence>
<dbReference type="NCBIfam" id="NF000908">
    <property type="entry name" value="PRK00089.1"/>
    <property type="match status" value="1"/>
</dbReference>
<dbReference type="HAMAP" id="MF_00367">
    <property type="entry name" value="GTPase_Era"/>
    <property type="match status" value="1"/>
</dbReference>
<dbReference type="Gene3D" id="3.40.50.300">
    <property type="entry name" value="P-loop containing nucleotide triphosphate hydrolases"/>
    <property type="match status" value="1"/>
</dbReference>
<dbReference type="PANTHER" id="PTHR42698">
    <property type="entry name" value="GTPASE ERA"/>
    <property type="match status" value="1"/>
</dbReference>
<sequence>MVDKKGFKAGYVAVLGRPNVGKSTLINQVLQQKLSIVSHKPQTTRHQILAIYHNPKGQIVFLDTPGIHNQKKTALNKQLNQTARSSAQEVDVILHLVEAGQWHDEDRRATEIVMSGGGQKILVINKVDLVDEKSELLPFVDNILINFSYDEVFYISALKNKQVDHLVSRLLNMLPESPPLYDPSFISDRSTRFFVSELIREQLTLRFHQELPYSLTVTIDAYEPEESITHIHATIWVEREQQKRIIIGRGGAAIKQVGVKARAEIEDFIQSRVNLKLWVKIKSAWTDDQQALDGLGYKEP</sequence>
<organism evidence="11 12">
    <name type="scientific">Marinicella pacifica</name>
    <dbReference type="NCBI Taxonomy" id="1171543"/>
    <lineage>
        <taxon>Bacteria</taxon>
        <taxon>Pseudomonadati</taxon>
        <taxon>Pseudomonadota</taxon>
        <taxon>Gammaproteobacteria</taxon>
        <taxon>Lysobacterales</taxon>
        <taxon>Marinicellaceae</taxon>
        <taxon>Marinicella</taxon>
    </lineage>
</organism>
<dbReference type="GO" id="GO:0005525">
    <property type="term" value="F:GTP binding"/>
    <property type="evidence" value="ECO:0007669"/>
    <property type="project" value="UniProtKB-UniRule"/>
</dbReference>
<feature type="binding site" evidence="6">
    <location>
        <begin position="16"/>
        <end position="23"/>
    </location>
    <ligand>
        <name>GTP</name>
        <dbReference type="ChEBI" id="CHEBI:37565"/>
    </ligand>
</feature>
<reference evidence="11" key="2">
    <citation type="submission" date="2020-09" db="EMBL/GenBank/DDBJ databases">
        <authorList>
            <person name="Sun Q."/>
            <person name="Zhou Y."/>
        </authorList>
    </citation>
    <scope>NUCLEOTIDE SEQUENCE</scope>
    <source>
        <strain evidence="11">CGMCC 1.12181</strain>
    </source>
</reference>
<dbReference type="CDD" id="cd04163">
    <property type="entry name" value="Era"/>
    <property type="match status" value="1"/>
</dbReference>
<comment type="similarity">
    <text evidence="1 6 7 8">Belongs to the TRAFAC class TrmE-Era-EngA-EngB-Septin-like GTPase superfamily. Era GTPase family.</text>
</comment>
<dbReference type="GO" id="GO:0003924">
    <property type="term" value="F:GTPase activity"/>
    <property type="evidence" value="ECO:0007669"/>
    <property type="project" value="UniProtKB-UniRule"/>
</dbReference>
<dbReference type="Proteomes" id="UP000605253">
    <property type="component" value="Unassembled WGS sequence"/>
</dbReference>
<feature type="region of interest" description="G3" evidence="7">
    <location>
        <begin position="63"/>
        <end position="66"/>
    </location>
</feature>
<keyword evidence="6" id="KW-0699">rRNA-binding</keyword>
<dbReference type="CDD" id="cd22534">
    <property type="entry name" value="KH-II_Era"/>
    <property type="match status" value="1"/>
</dbReference>
<dbReference type="GO" id="GO:0005829">
    <property type="term" value="C:cytosol"/>
    <property type="evidence" value="ECO:0007669"/>
    <property type="project" value="TreeGrafter"/>
</dbReference>
<comment type="subcellular location">
    <subcellularLocation>
        <location evidence="6">Cytoplasm</location>
    </subcellularLocation>
    <subcellularLocation>
        <location evidence="6">Cell membrane</location>
        <topology evidence="6">Peripheral membrane protein</topology>
    </subcellularLocation>
</comment>
<evidence type="ECO:0000256" key="2">
    <source>
        <dbReference type="ARBA" id="ARBA00020484"/>
    </source>
</evidence>
<keyword evidence="6" id="KW-1003">Cell membrane</keyword>
<keyword evidence="12" id="KW-1185">Reference proteome</keyword>
<dbReference type="PRINTS" id="PR00326">
    <property type="entry name" value="GTP1OBG"/>
</dbReference>
<dbReference type="SUPFAM" id="SSF54814">
    <property type="entry name" value="Prokaryotic type KH domain (KH-domain type II)"/>
    <property type="match status" value="1"/>
</dbReference>
<dbReference type="GO" id="GO:0043024">
    <property type="term" value="F:ribosomal small subunit binding"/>
    <property type="evidence" value="ECO:0007669"/>
    <property type="project" value="TreeGrafter"/>
</dbReference>
<comment type="caution">
    <text evidence="11">The sequence shown here is derived from an EMBL/GenBank/DDBJ whole genome shotgun (WGS) entry which is preliminary data.</text>
</comment>
<keyword evidence="6" id="KW-0690">Ribosome biogenesis</keyword>
<evidence type="ECO:0000313" key="11">
    <source>
        <dbReference type="EMBL" id="GGF90286.1"/>
    </source>
</evidence>
<dbReference type="RefSeq" id="WP_188364523.1">
    <property type="nucleotide sequence ID" value="NZ_BAABJF010000017.1"/>
</dbReference>
<dbReference type="PROSITE" id="PS51713">
    <property type="entry name" value="G_ERA"/>
    <property type="match status" value="1"/>
</dbReference>
<dbReference type="GO" id="GO:0005886">
    <property type="term" value="C:plasma membrane"/>
    <property type="evidence" value="ECO:0007669"/>
    <property type="project" value="UniProtKB-SubCell"/>
</dbReference>
<protein>
    <recommendedName>
        <fullName evidence="2 6">GTPase Era</fullName>
    </recommendedName>
</protein>
<evidence type="ECO:0000256" key="4">
    <source>
        <dbReference type="ARBA" id="ARBA00022884"/>
    </source>
</evidence>
<evidence type="ECO:0000256" key="1">
    <source>
        <dbReference type="ARBA" id="ARBA00007921"/>
    </source>
</evidence>
<dbReference type="EMBL" id="BMEO01000003">
    <property type="protein sequence ID" value="GGF90286.1"/>
    <property type="molecule type" value="Genomic_DNA"/>
</dbReference>
<dbReference type="InterPro" id="IPR004044">
    <property type="entry name" value="KH_dom_type_2"/>
</dbReference>
<name>A0A917CLK0_9GAMM</name>
<proteinExistence type="inferred from homology"/>
<keyword evidence="5 6" id="KW-0342">GTP-binding</keyword>
<dbReference type="PROSITE" id="PS50823">
    <property type="entry name" value="KH_TYPE_2"/>
    <property type="match status" value="1"/>
</dbReference>
<dbReference type="GO" id="GO:0070181">
    <property type="term" value="F:small ribosomal subunit rRNA binding"/>
    <property type="evidence" value="ECO:0007669"/>
    <property type="project" value="UniProtKB-UniRule"/>
</dbReference>
<keyword evidence="6" id="KW-0963">Cytoplasm</keyword>
<dbReference type="NCBIfam" id="TIGR00231">
    <property type="entry name" value="small_GTP"/>
    <property type="match status" value="1"/>
</dbReference>
<dbReference type="InterPro" id="IPR015946">
    <property type="entry name" value="KH_dom-like_a/b"/>
</dbReference>
<dbReference type="PANTHER" id="PTHR42698:SF1">
    <property type="entry name" value="GTPASE ERA, MITOCHONDRIAL"/>
    <property type="match status" value="1"/>
</dbReference>
<dbReference type="InterPro" id="IPR005662">
    <property type="entry name" value="GTPase_Era-like"/>
</dbReference>
<dbReference type="NCBIfam" id="TIGR00436">
    <property type="entry name" value="era"/>
    <property type="match status" value="1"/>
</dbReference>
<dbReference type="Pfam" id="PF01926">
    <property type="entry name" value="MMR_HSR1"/>
    <property type="match status" value="1"/>
</dbReference>
<comment type="subunit">
    <text evidence="6">Monomer.</text>
</comment>
<feature type="domain" description="Era-type G" evidence="10">
    <location>
        <begin position="8"/>
        <end position="176"/>
    </location>
</feature>
<evidence type="ECO:0000256" key="6">
    <source>
        <dbReference type="HAMAP-Rule" id="MF_00367"/>
    </source>
</evidence>
<dbReference type="InterPro" id="IPR009019">
    <property type="entry name" value="KH_sf_prok-type"/>
</dbReference>
<evidence type="ECO:0000259" key="9">
    <source>
        <dbReference type="PROSITE" id="PS50823"/>
    </source>
</evidence>
<reference evidence="11" key="1">
    <citation type="journal article" date="2014" name="Int. J. Syst. Evol. Microbiol.">
        <title>Complete genome sequence of Corynebacterium casei LMG S-19264T (=DSM 44701T), isolated from a smear-ripened cheese.</title>
        <authorList>
            <consortium name="US DOE Joint Genome Institute (JGI-PGF)"/>
            <person name="Walter F."/>
            <person name="Albersmeier A."/>
            <person name="Kalinowski J."/>
            <person name="Ruckert C."/>
        </authorList>
    </citation>
    <scope>NUCLEOTIDE SEQUENCE</scope>
    <source>
        <strain evidence="11">CGMCC 1.12181</strain>
    </source>
</reference>
<feature type="region of interest" description="G5" evidence="7">
    <location>
        <begin position="155"/>
        <end position="157"/>
    </location>
</feature>
<dbReference type="InterPro" id="IPR005225">
    <property type="entry name" value="Small_GTP-bd"/>
</dbReference>
<evidence type="ECO:0000313" key="12">
    <source>
        <dbReference type="Proteomes" id="UP000605253"/>
    </source>
</evidence>
<feature type="region of interest" description="G4" evidence="7">
    <location>
        <begin position="125"/>
        <end position="128"/>
    </location>
</feature>
<dbReference type="InterPro" id="IPR027417">
    <property type="entry name" value="P-loop_NTPase"/>
</dbReference>
<feature type="binding site" evidence="6">
    <location>
        <begin position="125"/>
        <end position="128"/>
    </location>
    <ligand>
        <name>GTP</name>
        <dbReference type="ChEBI" id="CHEBI:37565"/>
    </ligand>
</feature>
<dbReference type="Gene3D" id="3.30.300.20">
    <property type="match status" value="1"/>
</dbReference>
<dbReference type="GO" id="GO:0000028">
    <property type="term" value="P:ribosomal small subunit assembly"/>
    <property type="evidence" value="ECO:0007669"/>
    <property type="project" value="TreeGrafter"/>
</dbReference>
<dbReference type="InterPro" id="IPR006073">
    <property type="entry name" value="GTP-bd"/>
</dbReference>
<keyword evidence="4 6" id="KW-0694">RNA-binding</keyword>
<accession>A0A917CLK0</accession>
<dbReference type="InterPro" id="IPR030388">
    <property type="entry name" value="G_ERA_dom"/>
</dbReference>
<dbReference type="SUPFAM" id="SSF52540">
    <property type="entry name" value="P-loop containing nucleoside triphosphate hydrolases"/>
    <property type="match status" value="1"/>
</dbReference>
<evidence type="ECO:0000256" key="7">
    <source>
        <dbReference type="PROSITE-ProRule" id="PRU01050"/>
    </source>
</evidence>
<feature type="domain" description="KH type-2" evidence="9">
    <location>
        <begin position="207"/>
        <end position="283"/>
    </location>
</feature>
<gene>
    <name evidence="6 11" type="primary">era</name>
    <name evidence="11" type="ORF">GCM10011365_09280</name>
</gene>
<dbReference type="AlphaFoldDB" id="A0A917CLK0"/>
<evidence type="ECO:0000256" key="5">
    <source>
        <dbReference type="ARBA" id="ARBA00023134"/>
    </source>
</evidence>
<feature type="region of interest" description="G1" evidence="7">
    <location>
        <begin position="16"/>
        <end position="23"/>
    </location>
</feature>
<evidence type="ECO:0000259" key="10">
    <source>
        <dbReference type="PROSITE" id="PS51713"/>
    </source>
</evidence>
<comment type="function">
    <text evidence="6">An essential GTPase that binds both GDP and GTP, with rapid nucleotide exchange. Plays a role in 16S rRNA processing and 30S ribosomal subunit biogenesis and possibly also in cell cycle regulation and energy metabolism.</text>
</comment>
<dbReference type="Pfam" id="PF07650">
    <property type="entry name" value="KH_2"/>
    <property type="match status" value="1"/>
</dbReference>
<evidence type="ECO:0000256" key="3">
    <source>
        <dbReference type="ARBA" id="ARBA00022741"/>
    </source>
</evidence>